<feature type="domain" description="Aminoglycoside phosphotransferase" evidence="1">
    <location>
        <begin position="25"/>
        <end position="264"/>
    </location>
</feature>
<dbReference type="Pfam" id="PF01636">
    <property type="entry name" value="APH"/>
    <property type="match status" value="1"/>
</dbReference>
<dbReference type="PANTHER" id="PTHR21310:SF15">
    <property type="entry name" value="AMINOGLYCOSIDE PHOSPHOTRANSFERASE DOMAIN-CONTAINING PROTEIN"/>
    <property type="match status" value="1"/>
</dbReference>
<evidence type="ECO:0000259" key="1">
    <source>
        <dbReference type="Pfam" id="PF01636"/>
    </source>
</evidence>
<dbReference type="PANTHER" id="PTHR21310">
    <property type="entry name" value="AMINOGLYCOSIDE PHOSPHOTRANSFERASE-RELATED-RELATED"/>
    <property type="match status" value="1"/>
</dbReference>
<dbReference type="Gene3D" id="3.90.1200.10">
    <property type="match status" value="1"/>
</dbReference>
<dbReference type="Proteomes" id="UP001595279">
    <property type="component" value="Unassembled WGS sequence"/>
</dbReference>
<dbReference type="InterPro" id="IPR011009">
    <property type="entry name" value="Kinase-like_dom_sf"/>
</dbReference>
<dbReference type="RefSeq" id="WP_390274696.1">
    <property type="nucleotide sequence ID" value="NZ_JBHRSA010000057.1"/>
</dbReference>
<name>A0ABV7CZH5_9BACI</name>
<keyword evidence="3" id="KW-1185">Reference proteome</keyword>
<dbReference type="Gene3D" id="3.30.200.20">
    <property type="entry name" value="Phosphorylase Kinase, domain 1"/>
    <property type="match status" value="1"/>
</dbReference>
<sequence>MGLTKRQVSDIAKNHELMIREDFIEFNESGLDFQVVFANDMEGEQWVLRIPRRADVIAHAVREKKTLDLVSPHLSVSAPKWEVFSDELIAYKILPGIPAGTVDPEKKSYVWEIDEENVPIIYHETLARAMASLHQINRQYMEEAGMHTFSISEIRDNMRHRIEKVEEDYGVAEELWNRWQAWLNNDSLWPESTALVHGDLHPGHILIDHTSRVTGLIDWTEARVDDPATDFVAHYMAFGEDALNRLIEAYDKAGGYVWPFMAEHVKELQAAYPVTVAEFAERSGSGEFANLARQLLGVENK</sequence>
<dbReference type="SUPFAM" id="SSF56112">
    <property type="entry name" value="Protein kinase-like (PK-like)"/>
    <property type="match status" value="1"/>
</dbReference>
<reference evidence="3" key="1">
    <citation type="journal article" date="2019" name="Int. J. Syst. Evol. Microbiol.">
        <title>The Global Catalogue of Microorganisms (GCM) 10K type strain sequencing project: providing services to taxonomists for standard genome sequencing and annotation.</title>
        <authorList>
            <consortium name="The Broad Institute Genomics Platform"/>
            <consortium name="The Broad Institute Genome Sequencing Center for Infectious Disease"/>
            <person name="Wu L."/>
            <person name="Ma J."/>
        </authorList>
    </citation>
    <scope>NUCLEOTIDE SEQUENCE [LARGE SCALE GENOMIC DNA]</scope>
    <source>
        <strain evidence="3">KCTC 13128</strain>
    </source>
</reference>
<dbReference type="CDD" id="cd05152">
    <property type="entry name" value="MPH2"/>
    <property type="match status" value="1"/>
</dbReference>
<comment type="caution">
    <text evidence="2">The sequence shown here is derived from an EMBL/GenBank/DDBJ whole genome shotgun (WGS) entry which is preliminary data.</text>
</comment>
<gene>
    <name evidence="2" type="ORF">ACFOGI_15850</name>
</gene>
<evidence type="ECO:0000313" key="2">
    <source>
        <dbReference type="EMBL" id="MFC3041717.1"/>
    </source>
</evidence>
<dbReference type="EMBL" id="JBHRSA010000057">
    <property type="protein sequence ID" value="MFC3041717.1"/>
    <property type="molecule type" value="Genomic_DNA"/>
</dbReference>
<proteinExistence type="predicted"/>
<protein>
    <submittedName>
        <fullName evidence="2">Macrolide 2'-phosphotransferase</fullName>
    </submittedName>
</protein>
<dbReference type="InterPro" id="IPR051678">
    <property type="entry name" value="AGP_Transferase"/>
</dbReference>
<accession>A0ABV7CZH5</accession>
<dbReference type="InterPro" id="IPR002575">
    <property type="entry name" value="Aminoglycoside_PTrfase"/>
</dbReference>
<organism evidence="2 3">
    <name type="scientific">Virgibacillus xinjiangensis</name>
    <dbReference type="NCBI Taxonomy" id="393090"/>
    <lineage>
        <taxon>Bacteria</taxon>
        <taxon>Bacillati</taxon>
        <taxon>Bacillota</taxon>
        <taxon>Bacilli</taxon>
        <taxon>Bacillales</taxon>
        <taxon>Bacillaceae</taxon>
        <taxon>Virgibacillus</taxon>
    </lineage>
</organism>
<evidence type="ECO:0000313" key="3">
    <source>
        <dbReference type="Proteomes" id="UP001595279"/>
    </source>
</evidence>